<dbReference type="PANTHER" id="PTHR30293">
    <property type="entry name" value="TRANSCRIPTIONAL REGULATORY PROTEIN NAC-RELATED"/>
    <property type="match status" value="1"/>
</dbReference>
<comment type="caution">
    <text evidence="7">The sequence shown here is derived from an EMBL/GenBank/DDBJ whole genome shotgun (WGS) entry which is preliminary data.</text>
</comment>
<dbReference type="InterPro" id="IPR036388">
    <property type="entry name" value="WH-like_DNA-bd_sf"/>
</dbReference>
<reference evidence="7" key="1">
    <citation type="submission" date="2020-12" db="EMBL/GenBank/DDBJ databases">
        <title>The genome sequence of Inhella sp. 1Y17.</title>
        <authorList>
            <person name="Liu Y."/>
        </authorList>
    </citation>
    <scope>NUCLEOTIDE SEQUENCE</scope>
    <source>
        <strain evidence="7">1Y17</strain>
    </source>
</reference>
<dbReference type="GO" id="GO:0003700">
    <property type="term" value="F:DNA-binding transcription factor activity"/>
    <property type="evidence" value="ECO:0007669"/>
    <property type="project" value="InterPro"/>
</dbReference>
<dbReference type="InterPro" id="IPR036390">
    <property type="entry name" value="WH_DNA-bd_sf"/>
</dbReference>
<dbReference type="SUPFAM" id="SSF46785">
    <property type="entry name" value="Winged helix' DNA-binding domain"/>
    <property type="match status" value="1"/>
</dbReference>
<evidence type="ECO:0000256" key="1">
    <source>
        <dbReference type="ARBA" id="ARBA00009437"/>
    </source>
</evidence>
<dbReference type="SUPFAM" id="SSF53850">
    <property type="entry name" value="Periplasmic binding protein-like II"/>
    <property type="match status" value="1"/>
</dbReference>
<evidence type="ECO:0000259" key="6">
    <source>
        <dbReference type="PROSITE" id="PS50931"/>
    </source>
</evidence>
<dbReference type="PROSITE" id="PS50931">
    <property type="entry name" value="HTH_LYSR"/>
    <property type="match status" value="1"/>
</dbReference>
<dbReference type="PANTHER" id="PTHR30293:SF2">
    <property type="entry name" value="TRANSCRIPTIONAL ACTIVATOR PROTEIN NHAR"/>
    <property type="match status" value="1"/>
</dbReference>
<dbReference type="EMBL" id="JAEDAK010000001">
    <property type="protein sequence ID" value="MBH9575562.1"/>
    <property type="molecule type" value="Genomic_DNA"/>
</dbReference>
<keyword evidence="3" id="KW-0238">DNA-binding</keyword>
<dbReference type="Pfam" id="PF00126">
    <property type="entry name" value="HTH_1"/>
    <property type="match status" value="1"/>
</dbReference>
<accession>A0A931J256</accession>
<proteinExistence type="inferred from homology"/>
<dbReference type="AlphaFoldDB" id="A0A931J256"/>
<keyword evidence="8" id="KW-1185">Reference proteome</keyword>
<keyword evidence="5" id="KW-0804">Transcription</keyword>
<evidence type="ECO:0000256" key="4">
    <source>
        <dbReference type="ARBA" id="ARBA00023159"/>
    </source>
</evidence>
<dbReference type="RefSeq" id="WP_198109173.1">
    <property type="nucleotide sequence ID" value="NZ_JAEDAK010000001.1"/>
</dbReference>
<evidence type="ECO:0000313" key="8">
    <source>
        <dbReference type="Proteomes" id="UP000613266"/>
    </source>
</evidence>
<evidence type="ECO:0000256" key="3">
    <source>
        <dbReference type="ARBA" id="ARBA00023125"/>
    </source>
</evidence>
<dbReference type="Pfam" id="PF03466">
    <property type="entry name" value="LysR_substrate"/>
    <property type="match status" value="1"/>
</dbReference>
<dbReference type="GO" id="GO:0003677">
    <property type="term" value="F:DNA binding"/>
    <property type="evidence" value="ECO:0007669"/>
    <property type="project" value="UniProtKB-KW"/>
</dbReference>
<evidence type="ECO:0000256" key="5">
    <source>
        <dbReference type="ARBA" id="ARBA00023163"/>
    </source>
</evidence>
<evidence type="ECO:0000256" key="2">
    <source>
        <dbReference type="ARBA" id="ARBA00023015"/>
    </source>
</evidence>
<dbReference type="Gene3D" id="3.40.190.290">
    <property type="match status" value="1"/>
</dbReference>
<gene>
    <name evidence="7" type="ORF">I7X39_01465</name>
</gene>
<protein>
    <submittedName>
        <fullName evidence="7">LysR family transcriptional regulator</fullName>
    </submittedName>
</protein>
<dbReference type="Proteomes" id="UP000613266">
    <property type="component" value="Unassembled WGS sequence"/>
</dbReference>
<name>A0A931J256_9BURK</name>
<dbReference type="InterPro" id="IPR005119">
    <property type="entry name" value="LysR_subst-bd"/>
</dbReference>
<dbReference type="GO" id="GO:2000142">
    <property type="term" value="P:regulation of DNA-templated transcription initiation"/>
    <property type="evidence" value="ECO:0007669"/>
    <property type="project" value="TreeGrafter"/>
</dbReference>
<evidence type="ECO:0000313" key="7">
    <source>
        <dbReference type="EMBL" id="MBH9575562.1"/>
    </source>
</evidence>
<organism evidence="7 8">
    <name type="scientific">Inhella proteolytica</name>
    <dbReference type="NCBI Taxonomy" id="2795029"/>
    <lineage>
        <taxon>Bacteria</taxon>
        <taxon>Pseudomonadati</taxon>
        <taxon>Pseudomonadota</taxon>
        <taxon>Betaproteobacteria</taxon>
        <taxon>Burkholderiales</taxon>
        <taxon>Sphaerotilaceae</taxon>
        <taxon>Inhella</taxon>
    </lineage>
</organism>
<comment type="similarity">
    <text evidence="1">Belongs to the LysR transcriptional regulatory family.</text>
</comment>
<sequence>MNYHHLHYFWVVAKEGGMARAAERLGVAIQTVSAQVRELERALGTSLLRPQGRGLALTPAGQEALRVADEIFQLGAQLPQRVQAAQEGPALRLAVGLADGLPKLWVRHFLDPVLGEAHLHLRCVEGRPDELLADLALHKLDLVLTDREPAPQPNLRFYAHAVETAPLSWFGTPALAAAARADYPAHLADLPVLLPTGHAAIRLGLERWFERHGLRPRIAGEFQDSALLKTFGAAGLGVFAAVSSLAGDLRERYGVEPIAVIDGVHEQFVALAAERKIQHPLLARLLGTGPKTAPE</sequence>
<keyword evidence="2" id="KW-0805">Transcription regulation</keyword>
<dbReference type="Gene3D" id="1.10.10.10">
    <property type="entry name" value="Winged helix-like DNA-binding domain superfamily/Winged helix DNA-binding domain"/>
    <property type="match status" value="1"/>
</dbReference>
<feature type="domain" description="HTH lysR-type" evidence="6">
    <location>
        <begin position="1"/>
        <end position="58"/>
    </location>
</feature>
<keyword evidence="4" id="KW-0010">Activator</keyword>
<dbReference type="InterPro" id="IPR000847">
    <property type="entry name" value="LysR_HTH_N"/>
</dbReference>